<accession>A0A8T0TT78</accession>
<name>A0A8T0TT78_PANVG</name>
<sequence length="160" mass="18747">MQFLMPWVKSTKFMLFVFDHKNKKITWIDPTSTPEWCKDMPYKKYVRAILDMGIKYMSAMTMRVYDKKWSQNIFMWKAKSADGIVEDKAGAFNHRCLTGYIVLQYMTAWKHVRTTSICVDGQGLRRNFVIDALAFNGNSYRKILSDCVKKCLSRITGKDI</sequence>
<organism evidence="1 2">
    <name type="scientific">Panicum virgatum</name>
    <name type="common">Blackwell switchgrass</name>
    <dbReference type="NCBI Taxonomy" id="38727"/>
    <lineage>
        <taxon>Eukaryota</taxon>
        <taxon>Viridiplantae</taxon>
        <taxon>Streptophyta</taxon>
        <taxon>Embryophyta</taxon>
        <taxon>Tracheophyta</taxon>
        <taxon>Spermatophyta</taxon>
        <taxon>Magnoliopsida</taxon>
        <taxon>Liliopsida</taxon>
        <taxon>Poales</taxon>
        <taxon>Poaceae</taxon>
        <taxon>PACMAD clade</taxon>
        <taxon>Panicoideae</taxon>
        <taxon>Panicodae</taxon>
        <taxon>Paniceae</taxon>
        <taxon>Panicinae</taxon>
        <taxon>Panicum</taxon>
        <taxon>Panicum sect. Hiantes</taxon>
    </lineage>
</organism>
<reference evidence="1" key="1">
    <citation type="submission" date="2020-05" db="EMBL/GenBank/DDBJ databases">
        <title>WGS assembly of Panicum virgatum.</title>
        <authorList>
            <person name="Lovell J.T."/>
            <person name="Jenkins J."/>
            <person name="Shu S."/>
            <person name="Juenger T.E."/>
            <person name="Schmutz J."/>
        </authorList>
    </citation>
    <scope>NUCLEOTIDE SEQUENCE</scope>
    <source>
        <strain evidence="1">AP13</strain>
    </source>
</reference>
<dbReference type="Proteomes" id="UP000823388">
    <property type="component" value="Chromosome 4K"/>
</dbReference>
<dbReference type="EMBL" id="CM029043">
    <property type="protein sequence ID" value="KAG2614020.1"/>
    <property type="molecule type" value="Genomic_DNA"/>
</dbReference>
<proteinExistence type="predicted"/>
<gene>
    <name evidence="1" type="ORF">PVAP13_4KG375501</name>
</gene>
<evidence type="ECO:0000313" key="2">
    <source>
        <dbReference type="Proteomes" id="UP000823388"/>
    </source>
</evidence>
<keyword evidence="2" id="KW-1185">Reference proteome</keyword>
<evidence type="ECO:0000313" key="1">
    <source>
        <dbReference type="EMBL" id="KAG2614020.1"/>
    </source>
</evidence>
<comment type="caution">
    <text evidence="1">The sequence shown here is derived from an EMBL/GenBank/DDBJ whole genome shotgun (WGS) entry which is preliminary data.</text>
</comment>
<dbReference type="AlphaFoldDB" id="A0A8T0TT78"/>
<protein>
    <submittedName>
        <fullName evidence="1">Uncharacterized protein</fullName>
    </submittedName>
</protein>